<reference evidence="2 3" key="2">
    <citation type="submission" date="2019-09" db="EMBL/GenBank/DDBJ databases">
        <title>Mesorhizobium sp. MaA-C15 isolated from Microcystis aeruginosa.</title>
        <authorList>
            <person name="Jeong S.E."/>
            <person name="Jin H.M."/>
            <person name="Jeon C.O."/>
        </authorList>
    </citation>
    <scope>NUCLEOTIDE SEQUENCE [LARGE SCALE GENOMIC DNA]</scope>
    <source>
        <strain evidence="2 3">MaA-C15</strain>
    </source>
</reference>
<dbReference type="AlphaFoldDB" id="A0A5D4H018"/>
<dbReference type="InterPro" id="IPR025054">
    <property type="entry name" value="DUF3991"/>
</dbReference>
<evidence type="ECO:0000259" key="1">
    <source>
        <dbReference type="Pfam" id="PF13154"/>
    </source>
</evidence>
<proteinExistence type="predicted"/>
<dbReference type="RefSeq" id="WP_148914104.1">
    <property type="nucleotide sequence ID" value="NZ_VSZS01000059.1"/>
</dbReference>
<reference evidence="2 3" key="1">
    <citation type="submission" date="2019-08" db="EMBL/GenBank/DDBJ databases">
        <authorList>
            <person name="Seo Y.L."/>
        </authorList>
    </citation>
    <scope>NUCLEOTIDE SEQUENCE [LARGE SCALE GENOMIC DNA]</scope>
    <source>
        <strain evidence="2 3">MaA-C15</strain>
    </source>
</reference>
<dbReference type="Pfam" id="PF13155">
    <property type="entry name" value="Toprim_2"/>
    <property type="match status" value="1"/>
</dbReference>
<comment type="caution">
    <text evidence="2">The sequence shown here is derived from an EMBL/GenBank/DDBJ whole genome shotgun (WGS) entry which is preliminary data.</text>
</comment>
<evidence type="ECO:0000313" key="2">
    <source>
        <dbReference type="EMBL" id="TYR33429.1"/>
    </source>
</evidence>
<sequence>MERREIEELREKVSCEALLDDDGWAIDVKESTRGAVKYRRGEGEIIIVIHGGRGWFDPLSAEDKGDVFDLARRLGTASFAEALDRVGNLVGYVPAQKPHVQERPKASPASVEVRWGGRARPWPGSASWRYLSRQRAIPDAVITAAVRQGLLREGPYGSMWAAHMTATNLVVGWEERGPNWRGFATGGDKELFRLGPANPGRLCITEAAIDAMSLATFEDLRLDTAYVSTAGGWAPATQAAIRDYARIQGILLVAATDNNRQGDVYARRITAIGEELGCAHERLSPRGDDWNEDLRASLQAA</sequence>
<accession>A0A5D4H018</accession>
<dbReference type="Proteomes" id="UP000323258">
    <property type="component" value="Unassembled WGS sequence"/>
</dbReference>
<organism evidence="2 3">
    <name type="scientific">Neoaquamicrobium microcysteis</name>
    <dbReference type="NCBI Taxonomy" id="2682781"/>
    <lineage>
        <taxon>Bacteria</taxon>
        <taxon>Pseudomonadati</taxon>
        <taxon>Pseudomonadota</taxon>
        <taxon>Alphaproteobacteria</taxon>
        <taxon>Hyphomicrobiales</taxon>
        <taxon>Phyllobacteriaceae</taxon>
        <taxon>Neoaquamicrobium</taxon>
    </lineage>
</organism>
<dbReference type="Gene3D" id="3.40.1360.10">
    <property type="match status" value="1"/>
</dbReference>
<name>A0A5D4H018_9HYPH</name>
<evidence type="ECO:0000313" key="3">
    <source>
        <dbReference type="Proteomes" id="UP000323258"/>
    </source>
</evidence>
<dbReference type="CDD" id="cd00188">
    <property type="entry name" value="TOPRIM"/>
    <property type="match status" value="1"/>
</dbReference>
<gene>
    <name evidence="2" type="ORF">FY036_07525</name>
</gene>
<dbReference type="EMBL" id="VSZS01000059">
    <property type="protein sequence ID" value="TYR33429.1"/>
    <property type="molecule type" value="Genomic_DNA"/>
</dbReference>
<dbReference type="OrthoDB" id="5757175at2"/>
<protein>
    <submittedName>
        <fullName evidence="2">DUF3991 domain-containing protein</fullName>
    </submittedName>
</protein>
<feature type="domain" description="DUF3991" evidence="1">
    <location>
        <begin position="129"/>
        <end position="196"/>
    </location>
</feature>
<dbReference type="Pfam" id="PF13154">
    <property type="entry name" value="DUF3991"/>
    <property type="match status" value="1"/>
</dbReference>
<keyword evidence="3" id="KW-1185">Reference proteome</keyword>